<evidence type="ECO:0000313" key="2">
    <source>
        <dbReference type="Proteomes" id="UP001142592"/>
    </source>
</evidence>
<keyword evidence="2" id="KW-1185">Reference proteome</keyword>
<proteinExistence type="predicted"/>
<dbReference type="AlphaFoldDB" id="A0A9X3I9H2"/>
<reference evidence="1" key="1">
    <citation type="submission" date="2022-11" db="EMBL/GenBank/DDBJ databases">
        <authorList>
            <person name="Graham C."/>
            <person name="Newman J.D."/>
        </authorList>
    </citation>
    <scope>NUCLEOTIDE SEQUENCE</scope>
    <source>
        <strain evidence="1">DSM 19486</strain>
    </source>
</reference>
<evidence type="ECO:0000313" key="1">
    <source>
        <dbReference type="EMBL" id="MCX3265004.1"/>
    </source>
</evidence>
<dbReference type="Gene3D" id="3.40.50.720">
    <property type="entry name" value="NAD(P)-binding Rossmann-like Domain"/>
    <property type="match status" value="1"/>
</dbReference>
<dbReference type="Proteomes" id="UP001142592">
    <property type="component" value="Unassembled WGS sequence"/>
</dbReference>
<dbReference type="Gene3D" id="3.90.25.10">
    <property type="entry name" value="UDP-galactose 4-epimerase, domain 1"/>
    <property type="match status" value="1"/>
</dbReference>
<name>A0A9X3I9H2_9SPHI</name>
<dbReference type="InterPro" id="IPR036291">
    <property type="entry name" value="NAD(P)-bd_dom_sf"/>
</dbReference>
<sequence>MSNFDLPAEMAIQSGKLSTLIPADLKIPMVAPKDIATLAAACLQDARTGIFYIQAKDEYSAEDVTRILTTISNKKITPHEIPEEKWSSYMQENGFSSNSVESFIGMTRLTIDEKFQAPNPETGQTTLEEYLKQTIKIPE</sequence>
<dbReference type="SUPFAM" id="SSF51735">
    <property type="entry name" value="NAD(P)-binding Rossmann-fold domains"/>
    <property type="match status" value="1"/>
</dbReference>
<evidence type="ECO:0008006" key="3">
    <source>
        <dbReference type="Google" id="ProtNLM"/>
    </source>
</evidence>
<accession>A0A9X3I9H2</accession>
<dbReference type="EMBL" id="JAPJUH010000003">
    <property type="protein sequence ID" value="MCX3265004.1"/>
    <property type="molecule type" value="Genomic_DNA"/>
</dbReference>
<organism evidence="1 2">
    <name type="scientific">Pedobacter agri</name>
    <dbReference type="NCBI Taxonomy" id="454586"/>
    <lineage>
        <taxon>Bacteria</taxon>
        <taxon>Pseudomonadati</taxon>
        <taxon>Bacteroidota</taxon>
        <taxon>Sphingobacteriia</taxon>
        <taxon>Sphingobacteriales</taxon>
        <taxon>Sphingobacteriaceae</taxon>
        <taxon>Pedobacter</taxon>
    </lineage>
</organism>
<protein>
    <recommendedName>
        <fullName evidence="3">NmrA-like domain-containing protein</fullName>
    </recommendedName>
</protein>
<comment type="caution">
    <text evidence="1">The sequence shown here is derived from an EMBL/GenBank/DDBJ whole genome shotgun (WGS) entry which is preliminary data.</text>
</comment>
<gene>
    <name evidence="1" type="ORF">OQZ29_09620</name>
</gene>